<evidence type="ECO:0000313" key="8">
    <source>
        <dbReference type="EMBL" id="HJE51983.1"/>
    </source>
</evidence>
<feature type="transmembrane region" description="Helical" evidence="7">
    <location>
        <begin position="166"/>
        <end position="186"/>
    </location>
</feature>
<reference evidence="8" key="2">
    <citation type="submission" date="2021-09" db="EMBL/GenBank/DDBJ databases">
        <authorList>
            <person name="Gilroy R."/>
        </authorList>
    </citation>
    <scope>NUCLEOTIDE SEQUENCE</scope>
    <source>
        <strain evidence="8">ChiGjej3B3-7470</strain>
    </source>
</reference>
<dbReference type="AlphaFoldDB" id="A0A921JRX6"/>
<keyword evidence="6 7" id="KW-0472">Membrane</keyword>
<feature type="transmembrane region" description="Helical" evidence="7">
    <location>
        <begin position="96"/>
        <end position="118"/>
    </location>
</feature>
<reference evidence="8" key="1">
    <citation type="journal article" date="2021" name="PeerJ">
        <title>Extensive microbial diversity within the chicken gut microbiome revealed by metagenomics and culture.</title>
        <authorList>
            <person name="Gilroy R."/>
            <person name="Ravi A."/>
            <person name="Getino M."/>
            <person name="Pursley I."/>
            <person name="Horton D.L."/>
            <person name="Alikhan N.F."/>
            <person name="Baker D."/>
            <person name="Gharbi K."/>
            <person name="Hall N."/>
            <person name="Watson M."/>
            <person name="Adriaenssens E.M."/>
            <person name="Foster-Nyarko E."/>
            <person name="Jarju S."/>
            <person name="Secka A."/>
            <person name="Antonio M."/>
            <person name="Oren A."/>
            <person name="Chaudhuri R.R."/>
            <person name="La Ragione R."/>
            <person name="Hildebrand F."/>
            <person name="Pallen M.J."/>
        </authorList>
    </citation>
    <scope>NUCLEOTIDE SEQUENCE</scope>
    <source>
        <strain evidence="8">ChiGjej3B3-7470</strain>
    </source>
</reference>
<sequence>MGEILAAVTPIFLVVAAGFALTRGGLFSRDDMSVLSRFVVKVALPLLVFMNVVGRAPSEIFHPAYLLNYAVAAMIMFGLGYVWVRVSGGDRGRSPVVGLLMSSTNNGFIGFAMFLILIPEFAGAAVGMDMLVDNVLIIPLFLFLCEQATNRGVTVGQRLVKTLRGVILHPMVIAIILALVTTAVGWELPTVLSRAVGLVAQASSGVALFSVGGMLVGLRLGGMLSDVVATAAGKLIVMPAISLGLIFAYETAGLPALPHELKVAALLTGALPTFSIAPALADPYGHSGLASASMMTQVVLSAFSMTAWLAVAHTLGWM</sequence>
<protein>
    <submittedName>
        <fullName evidence="8">AEC family transporter</fullName>
    </submittedName>
</protein>
<keyword evidence="4 7" id="KW-0812">Transmembrane</keyword>
<dbReference type="Proteomes" id="UP000712713">
    <property type="component" value="Unassembled WGS sequence"/>
</dbReference>
<organism evidence="8 9">
    <name type="scientific">Tessaracoccus flavescens</name>
    <dbReference type="NCBI Taxonomy" id="399497"/>
    <lineage>
        <taxon>Bacteria</taxon>
        <taxon>Bacillati</taxon>
        <taxon>Actinomycetota</taxon>
        <taxon>Actinomycetes</taxon>
        <taxon>Propionibacteriales</taxon>
        <taxon>Propionibacteriaceae</taxon>
        <taxon>Tessaracoccus</taxon>
    </lineage>
</organism>
<evidence type="ECO:0000256" key="4">
    <source>
        <dbReference type="ARBA" id="ARBA00022692"/>
    </source>
</evidence>
<evidence type="ECO:0000256" key="6">
    <source>
        <dbReference type="ARBA" id="ARBA00023136"/>
    </source>
</evidence>
<dbReference type="GO" id="GO:0016020">
    <property type="term" value="C:membrane"/>
    <property type="evidence" value="ECO:0007669"/>
    <property type="project" value="UniProtKB-SubCell"/>
</dbReference>
<dbReference type="GO" id="GO:0055085">
    <property type="term" value="P:transmembrane transport"/>
    <property type="evidence" value="ECO:0007669"/>
    <property type="project" value="InterPro"/>
</dbReference>
<keyword evidence="5 7" id="KW-1133">Transmembrane helix</keyword>
<comment type="subcellular location">
    <subcellularLocation>
        <location evidence="1">Membrane</location>
        <topology evidence="1">Multi-pass membrane protein</topology>
    </subcellularLocation>
</comment>
<evidence type="ECO:0000256" key="5">
    <source>
        <dbReference type="ARBA" id="ARBA00022989"/>
    </source>
</evidence>
<feature type="transmembrane region" description="Helical" evidence="7">
    <location>
        <begin position="6"/>
        <end position="26"/>
    </location>
</feature>
<evidence type="ECO:0000256" key="3">
    <source>
        <dbReference type="ARBA" id="ARBA00022475"/>
    </source>
</evidence>
<feature type="transmembrane region" description="Helical" evidence="7">
    <location>
        <begin position="198"/>
        <end position="220"/>
    </location>
</feature>
<gene>
    <name evidence="8" type="ORF">K8V15_08410</name>
</gene>
<feature type="transmembrane region" description="Helical" evidence="7">
    <location>
        <begin position="66"/>
        <end position="84"/>
    </location>
</feature>
<dbReference type="Pfam" id="PF03547">
    <property type="entry name" value="Mem_trans"/>
    <property type="match status" value="1"/>
</dbReference>
<evidence type="ECO:0000313" key="9">
    <source>
        <dbReference type="Proteomes" id="UP000712713"/>
    </source>
</evidence>
<dbReference type="PANTHER" id="PTHR36838">
    <property type="entry name" value="AUXIN EFFLUX CARRIER FAMILY PROTEIN"/>
    <property type="match status" value="1"/>
</dbReference>
<dbReference type="InterPro" id="IPR004776">
    <property type="entry name" value="Mem_transp_PIN-like"/>
</dbReference>
<feature type="transmembrane region" description="Helical" evidence="7">
    <location>
        <begin position="288"/>
        <end position="311"/>
    </location>
</feature>
<accession>A0A921JRX6</accession>
<feature type="transmembrane region" description="Helical" evidence="7">
    <location>
        <begin position="38"/>
        <end position="54"/>
    </location>
</feature>
<evidence type="ECO:0000256" key="2">
    <source>
        <dbReference type="ARBA" id="ARBA00022448"/>
    </source>
</evidence>
<proteinExistence type="predicted"/>
<evidence type="ECO:0000256" key="7">
    <source>
        <dbReference type="SAM" id="Phobius"/>
    </source>
</evidence>
<name>A0A921JRX6_9ACTN</name>
<keyword evidence="3" id="KW-1003">Cell membrane</keyword>
<evidence type="ECO:0000256" key="1">
    <source>
        <dbReference type="ARBA" id="ARBA00004141"/>
    </source>
</evidence>
<keyword evidence="2" id="KW-0813">Transport</keyword>
<comment type="caution">
    <text evidence="8">The sequence shown here is derived from an EMBL/GenBank/DDBJ whole genome shotgun (WGS) entry which is preliminary data.</text>
</comment>
<feature type="transmembrane region" description="Helical" evidence="7">
    <location>
        <begin position="124"/>
        <end position="145"/>
    </location>
</feature>
<dbReference type="PANTHER" id="PTHR36838:SF3">
    <property type="entry name" value="TRANSPORTER AUXIN EFFLUX CARRIER EC FAMILY"/>
    <property type="match status" value="1"/>
</dbReference>
<dbReference type="EMBL" id="DYZF01000210">
    <property type="protein sequence ID" value="HJE51983.1"/>
    <property type="molecule type" value="Genomic_DNA"/>
</dbReference>
<feature type="transmembrane region" description="Helical" evidence="7">
    <location>
        <begin position="227"/>
        <end position="249"/>
    </location>
</feature>